<dbReference type="GO" id="GO:0016020">
    <property type="term" value="C:membrane"/>
    <property type="evidence" value="ECO:0007669"/>
    <property type="project" value="GOC"/>
</dbReference>
<dbReference type="Proteomes" id="UP000005666">
    <property type="component" value="Chromosome 2"/>
</dbReference>
<evidence type="ECO:0000313" key="3">
    <source>
        <dbReference type="EMBL" id="CCE61949.1"/>
    </source>
</evidence>
<dbReference type="eggNOG" id="KOG3662">
    <property type="taxonomic scope" value="Eukaryota"/>
</dbReference>
<dbReference type="GO" id="GO:0006506">
    <property type="term" value="P:GPI anchor biosynthetic process"/>
    <property type="evidence" value="ECO:0007669"/>
    <property type="project" value="InterPro"/>
</dbReference>
<accession>G8BPL8</accession>
<dbReference type="AlphaFoldDB" id="G8BPL8"/>
<dbReference type="GeneID" id="11534876"/>
<dbReference type="EMBL" id="HE612857">
    <property type="protein sequence ID" value="CCE61949.1"/>
    <property type="molecule type" value="Genomic_DNA"/>
</dbReference>
<organism evidence="3 4">
    <name type="scientific">Tetrapisispora phaffii (strain ATCC 24235 / CBS 4417 / NBRC 1672 / NRRL Y-8282 / UCD 70-5)</name>
    <name type="common">Yeast</name>
    <name type="synonym">Fabospora phaffii</name>
    <dbReference type="NCBI Taxonomy" id="1071381"/>
    <lineage>
        <taxon>Eukaryota</taxon>
        <taxon>Fungi</taxon>
        <taxon>Dikarya</taxon>
        <taxon>Ascomycota</taxon>
        <taxon>Saccharomycotina</taxon>
        <taxon>Saccharomycetes</taxon>
        <taxon>Saccharomycetales</taxon>
        <taxon>Saccharomycetaceae</taxon>
        <taxon>Tetrapisispora</taxon>
    </lineage>
</organism>
<sequence>MILRFLIKVSFIIASLVVLTTNIYIYTYPSVHPTKCFWHCNELDFLPYRVKDASKIELALYYSYRYIKDVTKQMILKRYDEETVNKTNEIRLLAFGDPQIKGNSESTPYRTRLDTFGNDFYLGHIFDTMVRRLNPTHVAVMGDLFSSQWIDDSEFYNRTSRYMRRIFKRNTDILFDINNESHDENGQYQVNTEKWIESKNLFSYEFENIDESTPIDNEFGYEDLYSWDEDSDPTKDSYLFINTTGNHDIGYSGDITYELLARYNEMFGKDNYWVEYNKGKDNAWRIVVLNTLLLDGPAYCPELLDNTWEFLYQVHDRNFSGSTVLITHVPFYKPEGICADGPQFTYYDDEMLRSQNHISEENTNEVFDLIFDNGKSGIILTGHDHMGCETYYDRKLSDNSWVPHAGKLLNYNNVIREITVKSMMGQYKGNTGVVTGKFDQANRTWSWHYSTCPFTNEHAWWIAKGSLVVWSIIFSIFILV</sequence>
<keyword evidence="2" id="KW-1133">Transmembrane helix</keyword>
<dbReference type="KEGG" id="tpf:TPHA_0B02770"/>
<proteinExistence type="predicted"/>
<keyword evidence="1 2" id="KW-0472">Membrane</keyword>
<dbReference type="OMA" id="PQIEGNH"/>
<dbReference type="GO" id="GO:0006888">
    <property type="term" value="P:endoplasmic reticulum to Golgi vesicle-mediated transport"/>
    <property type="evidence" value="ECO:0007669"/>
    <property type="project" value="EnsemblFungi"/>
</dbReference>
<evidence type="ECO:0000313" key="4">
    <source>
        <dbReference type="Proteomes" id="UP000005666"/>
    </source>
</evidence>
<keyword evidence="4" id="KW-1185">Reference proteome</keyword>
<dbReference type="GO" id="GO:0005783">
    <property type="term" value="C:endoplasmic reticulum"/>
    <property type="evidence" value="ECO:0007669"/>
    <property type="project" value="TreeGrafter"/>
</dbReference>
<dbReference type="PANTHER" id="PTHR13315">
    <property type="entry name" value="METALLO PHOSPHOESTERASE RELATED"/>
    <property type="match status" value="1"/>
</dbReference>
<dbReference type="SUPFAM" id="SSF56300">
    <property type="entry name" value="Metallo-dependent phosphatases"/>
    <property type="match status" value="1"/>
</dbReference>
<gene>
    <name evidence="3" type="primary">TPHA0B02770</name>
    <name evidence="3" type="ordered locus">TPHA_0B02770</name>
</gene>
<evidence type="ECO:0008006" key="5">
    <source>
        <dbReference type="Google" id="ProtNLM"/>
    </source>
</evidence>
<dbReference type="OrthoDB" id="9984693at2759"/>
<dbReference type="InterPro" id="IPR033308">
    <property type="entry name" value="PGAP5/Cdc1/Ted1"/>
</dbReference>
<evidence type="ECO:0000256" key="2">
    <source>
        <dbReference type="SAM" id="Phobius"/>
    </source>
</evidence>
<feature type="transmembrane region" description="Helical" evidence="2">
    <location>
        <begin position="5"/>
        <end position="26"/>
    </location>
</feature>
<dbReference type="HOGENOM" id="CLU_021690_1_0_1"/>
<dbReference type="PANTHER" id="PTHR13315:SF1">
    <property type="entry name" value="PROTEIN TED1"/>
    <property type="match status" value="1"/>
</dbReference>
<reference evidence="3 4" key="1">
    <citation type="journal article" date="2011" name="Proc. Natl. Acad. Sci. U.S.A.">
        <title>Evolutionary erosion of yeast sex chromosomes by mating-type switching accidents.</title>
        <authorList>
            <person name="Gordon J.L."/>
            <person name="Armisen D."/>
            <person name="Proux-Wera E."/>
            <person name="Oheigeartaigh S.S."/>
            <person name="Byrne K.P."/>
            <person name="Wolfe K.H."/>
        </authorList>
    </citation>
    <scope>NUCLEOTIDE SEQUENCE [LARGE SCALE GENOMIC DNA]</scope>
    <source>
        <strain evidence="4">ATCC 24235 / CBS 4417 / NBRC 1672 / NRRL Y-8282 / UCD 70-5</strain>
    </source>
</reference>
<dbReference type="RefSeq" id="XP_003684383.1">
    <property type="nucleotide sequence ID" value="XM_003684335.1"/>
</dbReference>
<protein>
    <recommendedName>
        <fullName evidence="5">Calcineurin-like phosphoesterase domain-containing protein</fullName>
    </recommendedName>
</protein>
<dbReference type="InterPro" id="IPR029052">
    <property type="entry name" value="Metallo-depent_PP-like"/>
</dbReference>
<keyword evidence="2" id="KW-0812">Transmembrane</keyword>
<evidence type="ECO:0000256" key="1">
    <source>
        <dbReference type="ARBA" id="ARBA00023136"/>
    </source>
</evidence>
<name>G8BPL8_TETPH</name>